<dbReference type="EMBL" id="JAAGYV010000085">
    <property type="protein sequence ID" value="NEK73663.1"/>
    <property type="molecule type" value="Genomic_DNA"/>
</dbReference>
<dbReference type="AlphaFoldDB" id="A0A6B3KM00"/>
<proteinExistence type="predicted"/>
<accession>A0A6B3KM00</accession>
<protein>
    <submittedName>
        <fullName evidence="1">Uncharacterized protein</fullName>
    </submittedName>
</protein>
<gene>
    <name evidence="1" type="ORF">G3W62_12875</name>
</gene>
<comment type="caution">
    <text evidence="1">The sequence shown here is derived from an EMBL/GenBank/DDBJ whole genome shotgun (WGS) entry which is preliminary data.</text>
</comment>
<dbReference type="RefSeq" id="WP_155518704.1">
    <property type="nucleotide sequence ID" value="NZ_JAUALK020000003.1"/>
</dbReference>
<evidence type="ECO:0000313" key="1">
    <source>
        <dbReference type="EMBL" id="NEK73663.1"/>
    </source>
</evidence>
<reference evidence="1" key="1">
    <citation type="submission" date="2019-11" db="EMBL/GenBank/DDBJ databases">
        <title>Genome-resolved metagenomics to study the prevalence of co-infection and intraspecific heterogeneity among plant pathogen metapopulations.</title>
        <authorList>
            <person name="Newberry E."/>
            <person name="Bhandari R."/>
            <person name="Kemble J."/>
            <person name="Sikora E."/>
            <person name="Potnis N."/>
        </authorList>
    </citation>
    <scope>NUCLEOTIDE SEQUENCE</scope>
    <source>
        <strain evidence="1">Xe_Pep_Tuscaloosa_18b</strain>
    </source>
</reference>
<organism evidence="1">
    <name type="scientific">Xanthomonas euvesicatoria</name>
    <dbReference type="NCBI Taxonomy" id="456327"/>
    <lineage>
        <taxon>Bacteria</taxon>
        <taxon>Pseudomonadati</taxon>
        <taxon>Pseudomonadota</taxon>
        <taxon>Gammaproteobacteria</taxon>
        <taxon>Lysobacterales</taxon>
        <taxon>Lysobacteraceae</taxon>
        <taxon>Xanthomonas</taxon>
    </lineage>
</organism>
<sequence length="50" mass="5644">MKMYTEYAQRAALDAGTQTVQHHAMAAQVVSSRPQWGMSWLPALNARRVQ</sequence>
<name>A0A6B3KM00_XANEU</name>